<evidence type="ECO:0000313" key="12">
    <source>
        <dbReference type="EMBL" id="KAG5546285.1"/>
    </source>
</evidence>
<dbReference type="InterPro" id="IPR002347">
    <property type="entry name" value="SDR_fam"/>
</dbReference>
<dbReference type="GO" id="GO:0015995">
    <property type="term" value="P:chlorophyll biosynthetic process"/>
    <property type="evidence" value="ECO:0007669"/>
    <property type="project" value="UniProtKB-KW"/>
</dbReference>
<comment type="catalytic activity">
    <reaction evidence="10">
        <text>chlorophyllide a + NADP(+) = protochlorophyllide a + NADPH + H(+)</text>
        <dbReference type="Rhea" id="RHEA:11132"/>
        <dbReference type="ChEBI" id="CHEBI:15378"/>
        <dbReference type="ChEBI" id="CHEBI:57783"/>
        <dbReference type="ChEBI" id="CHEBI:58349"/>
        <dbReference type="ChEBI" id="CHEBI:83348"/>
        <dbReference type="ChEBI" id="CHEBI:83350"/>
        <dbReference type="EC" id="1.3.1.33"/>
    </reaction>
</comment>
<dbReference type="CDD" id="cd09810">
    <property type="entry name" value="LPOR_like_SDR_c_like"/>
    <property type="match status" value="1"/>
</dbReference>
<keyword evidence="4 9" id="KW-0853">WD repeat</keyword>
<dbReference type="InterPro" id="IPR040324">
    <property type="entry name" value="WDR44/Dgr2"/>
</dbReference>
<keyword evidence="7 10" id="KW-0560">Oxidoreductase</keyword>
<evidence type="ECO:0000256" key="7">
    <source>
        <dbReference type="ARBA" id="ARBA00023002"/>
    </source>
</evidence>
<keyword evidence="5" id="KW-0677">Repeat</keyword>
<keyword evidence="10" id="KW-0934">Plastid</keyword>
<dbReference type="Gene3D" id="3.40.50.720">
    <property type="entry name" value="NAD(P)-binding Rossmann-like Domain"/>
    <property type="match status" value="1"/>
</dbReference>
<evidence type="ECO:0000256" key="9">
    <source>
        <dbReference type="PROSITE-ProRule" id="PRU00221"/>
    </source>
</evidence>
<keyword evidence="8 10" id="KW-0149">Chlorophyll biosynthesis</keyword>
<dbReference type="EC" id="1.3.1.33" evidence="10"/>
<dbReference type="GO" id="GO:0009507">
    <property type="term" value="C:chloroplast"/>
    <property type="evidence" value="ECO:0007669"/>
    <property type="project" value="UniProtKB-SubCell"/>
</dbReference>
<dbReference type="SMART" id="SM00320">
    <property type="entry name" value="WD40"/>
    <property type="match status" value="6"/>
</dbReference>
<dbReference type="PANTHER" id="PTHR14221">
    <property type="entry name" value="WD REPEAT DOMAIN 44"/>
    <property type="match status" value="1"/>
</dbReference>
<evidence type="ECO:0000256" key="3">
    <source>
        <dbReference type="ARBA" id="ARBA00022531"/>
    </source>
</evidence>
<dbReference type="SUPFAM" id="SSF50978">
    <property type="entry name" value="WD40 repeat-like"/>
    <property type="match status" value="1"/>
</dbReference>
<reference evidence="12 13" key="1">
    <citation type="submission" date="2020-08" db="EMBL/GenBank/DDBJ databases">
        <title>Plant Genome Project.</title>
        <authorList>
            <person name="Zhang R.-G."/>
        </authorList>
    </citation>
    <scope>NUCLEOTIDE SEQUENCE [LARGE SCALE GENOMIC DNA]</scope>
    <source>
        <strain evidence="12">WSP0</strain>
        <tissue evidence="12">Leaf</tissue>
    </source>
</reference>
<comment type="subcellular location">
    <subcellularLocation>
        <location evidence="10">Plastid</location>
        <location evidence="10">Chloroplast</location>
    </subcellularLocation>
</comment>
<evidence type="ECO:0000256" key="8">
    <source>
        <dbReference type="ARBA" id="ARBA00023171"/>
    </source>
</evidence>
<dbReference type="InterPro" id="IPR020472">
    <property type="entry name" value="WD40_PAC1"/>
</dbReference>
<dbReference type="EMBL" id="JACTNZ010000006">
    <property type="protein sequence ID" value="KAG5546283.1"/>
    <property type="molecule type" value="Genomic_DNA"/>
</dbReference>
<feature type="compositionally biased region" description="Basic and acidic residues" evidence="11">
    <location>
        <begin position="17"/>
        <end position="29"/>
    </location>
</feature>
<dbReference type="NCBIfam" id="TIGR01289">
    <property type="entry name" value="LPOR"/>
    <property type="match status" value="1"/>
</dbReference>
<evidence type="ECO:0000256" key="5">
    <source>
        <dbReference type="ARBA" id="ARBA00022737"/>
    </source>
</evidence>
<comment type="similarity">
    <text evidence="2 10">Belongs to the short-chain dehydrogenases/reductases (SDR) family. POR subfamily.</text>
</comment>
<protein>
    <recommendedName>
        <fullName evidence="10">NADPH-protochlorophyllide oxidoreductase</fullName>
        <ecNumber evidence="10">1.3.1.33</ecNumber>
    </recommendedName>
</protein>
<keyword evidence="6 10" id="KW-0521">NADP</keyword>
<dbReference type="EMBL" id="JACTNZ010000006">
    <property type="protein sequence ID" value="KAG5546285.1"/>
    <property type="molecule type" value="Genomic_DNA"/>
</dbReference>
<dbReference type="Pfam" id="PF00106">
    <property type="entry name" value="adh_short"/>
    <property type="match status" value="1"/>
</dbReference>
<comment type="pathway">
    <text evidence="1 10">Porphyrin-containing compound metabolism; chlorophyll biosynthesis.</text>
</comment>
<evidence type="ECO:0000256" key="10">
    <source>
        <dbReference type="RuleBase" id="RU365001"/>
    </source>
</evidence>
<sequence>MTKSVDEEDDDSSSSNNDERFHDSVDRLTRSSSPSASPSEDDEEYNDVSNHDLTSSNSPNYAEKAQTPGWFPNGAASDSSYDVWISQPSSVVERRSRLLRQLGLSLDPVLSRRASPPPLSDSVLARSASADRLNEVSCSNSGNPSYIVRSKSNGETYDHVTECSPRAQCNNSNSSDNNSSSVCFSPRILSDNLILPPPVNETGGGVFVNNHNTSVSVVKSVNECGNGSPNKPPTGKIFRRVVEEVRTDSPSTSSMATASGNCNGESNCGSVGDGVLENGLVCTIKNLDNGKEFVVNEVREDGMWNKLKEVGTGRQLTMEEFDMCVGHSPIVQELMRRQNVEEGNDKGNVDLDVNGGGSGGSGSSKLKKKGSWLQSIRNAASTMTGHNKERRSSDERDTSSEKGGRRSSSATDDSQDVSFHGPERVRVRQYGKSCKDLTALYKSQEIQAHNGSIWSIKFSLDGKYLASAGEDRVIHVWQVVESEKKGDLLMDKLEEGNLNLLFVANGSPEPTSLSPRLESHLEKKRRGRTSISRKSVSLDQILVPETVFALSEKPFCSFQGHLDDVLDLSWSKTQHLLSSSMDKTVRLWHLSSKSCLKIFSHSDYVTCIQFNPVDDRYFISGSLDAKVRIWSIPDRQVVDWNDLHEMVTAACYTPDGQVALVGSYKGSCRLYNTSENKLQQKGQVNLQNKKKKSHQKKITGFQFAPGSSSEVLITSADSRVRVVEGVDLVHKFKGFRNANSQISASLTANGRYVVCASEDSHVYVWKHEGDSRPSRSKGVTVTRSYEHFHCQDVSVAIPWPGMCDSWGFQDAFSGEQNHLLRDQLDGVSTANHPPTPVEEFNGNENSLLASGCSNSPLRGTISSATNSYFFDRISATWPEEKLVPAIKNRSPRVSVEYSNGVNGSRSAWGMGDFVRFVILASSFIVLFCSFESDLEADGDPFRVPMALQAAALLPSAFSIPKEGKCGASLKDSTPFGISLSDHLKAGCSPYALRIKKESHQRKLPRWAVRAQAVVTTPAINQATAEGKKTLRKGIVVITGASSGLGLATAKALAETGKWHIIMACRDFLKAERAAKAAGIAKENYTVMHLDLSSLDSARQFVENFKRSGRPLDVLVCNAAVYLPTAKEPTFTAEGFELSVGTNHLGHFLLSRLLLDELKQSDYPSKRLIIVGSITGNTNTLAGNVPPKANLGDMRGFAGGLNGLNSSSMIDGGEFDGAKAYKDSKVCNMLTMQEFHRRYHEETGITFASLYPGCIATTGLFREHIPLFRLLFPPFQKYITKGFVSEEESGKRLAQVVSEPSLTKSGVYWSWNKDSASFENQLSQEASDVEKARKVWELSEKLVGLA</sequence>
<evidence type="ECO:0000256" key="4">
    <source>
        <dbReference type="ARBA" id="ARBA00022574"/>
    </source>
</evidence>
<keyword evidence="3 10" id="KW-0602">Photosynthesis</keyword>
<evidence type="ECO:0000256" key="2">
    <source>
        <dbReference type="ARBA" id="ARBA00005821"/>
    </source>
</evidence>
<dbReference type="InterPro" id="IPR015943">
    <property type="entry name" value="WD40/YVTN_repeat-like_dom_sf"/>
</dbReference>
<dbReference type="InterPro" id="IPR001680">
    <property type="entry name" value="WD40_rpt"/>
</dbReference>
<feature type="repeat" description="WD" evidence="9">
    <location>
        <begin position="598"/>
        <end position="632"/>
    </location>
</feature>
<dbReference type="InterPro" id="IPR036322">
    <property type="entry name" value="WD40_repeat_dom_sf"/>
</dbReference>
<dbReference type="InterPro" id="IPR005979">
    <property type="entry name" value="Prochl_reduct"/>
</dbReference>
<feature type="compositionally biased region" description="Polar residues" evidence="11">
    <location>
        <begin position="47"/>
        <end position="60"/>
    </location>
</feature>
<dbReference type="Gene3D" id="2.130.10.10">
    <property type="entry name" value="YVTN repeat-like/Quinoprotein amine dehydrogenase"/>
    <property type="match status" value="2"/>
</dbReference>
<dbReference type="PRINTS" id="PR00320">
    <property type="entry name" value="GPROTEINBRPT"/>
</dbReference>
<dbReference type="Proteomes" id="UP000823749">
    <property type="component" value="Chromosome 6"/>
</dbReference>
<dbReference type="SUPFAM" id="SSF51735">
    <property type="entry name" value="NAD(P)-binding Rossmann-fold domains"/>
    <property type="match status" value="1"/>
</dbReference>
<keyword evidence="13" id="KW-1185">Reference proteome</keyword>
<dbReference type="Pfam" id="PF00400">
    <property type="entry name" value="WD40"/>
    <property type="match status" value="4"/>
</dbReference>
<dbReference type="FunFam" id="2.130.10.10:FF:000329">
    <property type="entry name" value="WD repeat-containing protein 44"/>
    <property type="match status" value="1"/>
</dbReference>
<dbReference type="PROSITE" id="PS50294">
    <property type="entry name" value="WD_REPEATS_REGION"/>
    <property type="match status" value="3"/>
</dbReference>
<dbReference type="InterPro" id="IPR036291">
    <property type="entry name" value="NAD(P)-bd_dom_sf"/>
</dbReference>
<feature type="region of interest" description="Disordered" evidence="11">
    <location>
        <begin position="343"/>
        <end position="424"/>
    </location>
</feature>
<dbReference type="PANTHER" id="PTHR14221:SF67">
    <property type="entry name" value="WD REPEAT-CONTAINING PROTEIN 44-LIKE"/>
    <property type="match status" value="1"/>
</dbReference>
<evidence type="ECO:0000256" key="6">
    <source>
        <dbReference type="ARBA" id="ARBA00022857"/>
    </source>
</evidence>
<dbReference type="GO" id="GO:0016630">
    <property type="term" value="F:protochlorophyllide reductase activity"/>
    <property type="evidence" value="ECO:0007669"/>
    <property type="project" value="UniProtKB-EC"/>
</dbReference>
<dbReference type="GO" id="GO:0015979">
    <property type="term" value="P:photosynthesis"/>
    <property type="evidence" value="ECO:0007669"/>
    <property type="project" value="UniProtKB-KW"/>
</dbReference>
<gene>
    <name evidence="12" type="ORF">RHGRI_018453</name>
</gene>
<accession>A0AAV6K1I3</accession>
<keyword evidence="10" id="KW-0150">Chloroplast</keyword>
<dbReference type="PRINTS" id="PR00081">
    <property type="entry name" value="GDHRDH"/>
</dbReference>
<evidence type="ECO:0000313" key="13">
    <source>
        <dbReference type="Proteomes" id="UP000823749"/>
    </source>
</evidence>
<dbReference type="PROSITE" id="PS50082">
    <property type="entry name" value="WD_REPEATS_2"/>
    <property type="match status" value="3"/>
</dbReference>
<feature type="repeat" description="WD" evidence="9">
    <location>
        <begin position="446"/>
        <end position="479"/>
    </location>
</feature>
<comment type="caution">
    <text evidence="12">The sequence shown here is derived from an EMBL/GenBank/DDBJ whole genome shotgun (WGS) entry which is preliminary data.</text>
</comment>
<feature type="compositionally biased region" description="Basic and acidic residues" evidence="11">
    <location>
        <begin position="386"/>
        <end position="404"/>
    </location>
</feature>
<keyword evidence="10" id="KW-0809">Transit peptide</keyword>
<evidence type="ECO:0000256" key="1">
    <source>
        <dbReference type="ARBA" id="ARBA00005173"/>
    </source>
</evidence>
<name>A0AAV6K1I3_9ERIC</name>
<feature type="compositionally biased region" description="Acidic residues" evidence="11">
    <location>
        <begin position="1"/>
        <end position="12"/>
    </location>
</feature>
<proteinExistence type="inferred from homology"/>
<feature type="repeat" description="WD" evidence="9">
    <location>
        <begin position="558"/>
        <end position="598"/>
    </location>
</feature>
<evidence type="ECO:0000256" key="11">
    <source>
        <dbReference type="SAM" id="MobiDB-lite"/>
    </source>
</evidence>
<feature type="compositionally biased region" description="Polar residues" evidence="11">
    <location>
        <begin position="372"/>
        <end position="385"/>
    </location>
</feature>
<feature type="region of interest" description="Disordered" evidence="11">
    <location>
        <begin position="1"/>
        <end position="78"/>
    </location>
</feature>
<comment type="function">
    <text evidence="10">Phototransformation of protochlorophyllide (Pchlide) to chlorophyllide (Chlide).</text>
</comment>
<organism evidence="12 13">
    <name type="scientific">Rhododendron griersonianum</name>
    <dbReference type="NCBI Taxonomy" id="479676"/>
    <lineage>
        <taxon>Eukaryota</taxon>
        <taxon>Viridiplantae</taxon>
        <taxon>Streptophyta</taxon>
        <taxon>Embryophyta</taxon>
        <taxon>Tracheophyta</taxon>
        <taxon>Spermatophyta</taxon>
        <taxon>Magnoliopsida</taxon>
        <taxon>eudicotyledons</taxon>
        <taxon>Gunneridae</taxon>
        <taxon>Pentapetalae</taxon>
        <taxon>asterids</taxon>
        <taxon>Ericales</taxon>
        <taxon>Ericaceae</taxon>
        <taxon>Ericoideae</taxon>
        <taxon>Rhodoreae</taxon>
        <taxon>Rhododendron</taxon>
    </lineage>
</organism>